<dbReference type="GO" id="GO:0000028">
    <property type="term" value="P:ribosomal small subunit assembly"/>
    <property type="evidence" value="ECO:0007669"/>
    <property type="project" value="TreeGrafter"/>
</dbReference>
<accession>A0A9D2RGK9</accession>
<dbReference type="Proteomes" id="UP000823889">
    <property type="component" value="Unassembled WGS sequence"/>
</dbReference>
<feature type="domain" description="Ribosome maturation factor RimP C-terminal" evidence="5">
    <location>
        <begin position="77"/>
        <end position="153"/>
    </location>
</feature>
<dbReference type="Gene3D" id="3.30.300.70">
    <property type="entry name" value="RimP-like superfamily, N-terminal"/>
    <property type="match status" value="1"/>
</dbReference>
<dbReference type="InterPro" id="IPR036847">
    <property type="entry name" value="RimP_C_sf"/>
</dbReference>
<dbReference type="AlphaFoldDB" id="A0A9D2RGK9"/>
<dbReference type="InterPro" id="IPR003728">
    <property type="entry name" value="Ribosome_maturation_RimP"/>
</dbReference>
<evidence type="ECO:0000259" key="4">
    <source>
        <dbReference type="Pfam" id="PF02576"/>
    </source>
</evidence>
<evidence type="ECO:0000313" key="6">
    <source>
        <dbReference type="EMBL" id="HJD44844.1"/>
    </source>
</evidence>
<organism evidence="6 7">
    <name type="scientific">Candidatus Paenalcaligenes intestinipullorum</name>
    <dbReference type="NCBI Taxonomy" id="2838718"/>
    <lineage>
        <taxon>Bacteria</taxon>
        <taxon>Pseudomonadati</taxon>
        <taxon>Pseudomonadota</taxon>
        <taxon>Betaproteobacteria</taxon>
        <taxon>Burkholderiales</taxon>
        <taxon>Alcaligenaceae</taxon>
        <taxon>Paenalcaligenes</taxon>
    </lineage>
</organism>
<comment type="caution">
    <text evidence="6">The sequence shown here is derived from an EMBL/GenBank/DDBJ whole genome shotgun (WGS) entry which is preliminary data.</text>
</comment>
<gene>
    <name evidence="3 6" type="primary">rimP</name>
    <name evidence="6" type="ORF">H9906_07450</name>
</gene>
<dbReference type="InterPro" id="IPR028998">
    <property type="entry name" value="RimP_C"/>
</dbReference>
<proteinExistence type="inferred from homology"/>
<evidence type="ECO:0000256" key="1">
    <source>
        <dbReference type="ARBA" id="ARBA00022490"/>
    </source>
</evidence>
<evidence type="ECO:0000259" key="5">
    <source>
        <dbReference type="Pfam" id="PF17384"/>
    </source>
</evidence>
<dbReference type="Pfam" id="PF02576">
    <property type="entry name" value="RimP_N"/>
    <property type="match status" value="1"/>
</dbReference>
<dbReference type="NCBIfam" id="NF000929">
    <property type="entry name" value="PRK00092.2-1"/>
    <property type="match status" value="1"/>
</dbReference>
<dbReference type="Pfam" id="PF17384">
    <property type="entry name" value="DUF150_C"/>
    <property type="match status" value="1"/>
</dbReference>
<evidence type="ECO:0000313" key="7">
    <source>
        <dbReference type="Proteomes" id="UP000823889"/>
    </source>
</evidence>
<protein>
    <recommendedName>
        <fullName evidence="3">Ribosome maturation factor RimP</fullName>
    </recommendedName>
</protein>
<reference evidence="6" key="1">
    <citation type="journal article" date="2021" name="PeerJ">
        <title>Extensive microbial diversity within the chicken gut microbiome revealed by metagenomics and culture.</title>
        <authorList>
            <person name="Gilroy R."/>
            <person name="Ravi A."/>
            <person name="Getino M."/>
            <person name="Pursley I."/>
            <person name="Horton D.L."/>
            <person name="Alikhan N.F."/>
            <person name="Baker D."/>
            <person name="Gharbi K."/>
            <person name="Hall N."/>
            <person name="Watson M."/>
            <person name="Adriaenssens E.M."/>
            <person name="Foster-Nyarko E."/>
            <person name="Jarju S."/>
            <person name="Secka A."/>
            <person name="Antonio M."/>
            <person name="Oren A."/>
            <person name="Chaudhuri R.R."/>
            <person name="La Ragione R."/>
            <person name="Hildebrand F."/>
            <person name="Pallen M.J."/>
        </authorList>
    </citation>
    <scope>NUCLEOTIDE SEQUENCE</scope>
    <source>
        <strain evidence="6">9264</strain>
    </source>
</reference>
<dbReference type="SUPFAM" id="SSF74942">
    <property type="entry name" value="YhbC-like, C-terminal domain"/>
    <property type="match status" value="1"/>
</dbReference>
<comment type="similarity">
    <text evidence="3">Belongs to the RimP family.</text>
</comment>
<dbReference type="InterPro" id="IPR028989">
    <property type="entry name" value="RimP_N"/>
</dbReference>
<comment type="function">
    <text evidence="3">Required for maturation of 30S ribosomal subunits.</text>
</comment>
<keyword evidence="1 3" id="KW-0963">Cytoplasm</keyword>
<name>A0A9D2RGK9_9BURK</name>
<dbReference type="GO" id="GO:0005829">
    <property type="term" value="C:cytosol"/>
    <property type="evidence" value="ECO:0007669"/>
    <property type="project" value="TreeGrafter"/>
</dbReference>
<dbReference type="PANTHER" id="PTHR33867:SF1">
    <property type="entry name" value="RIBOSOME MATURATION FACTOR RIMP"/>
    <property type="match status" value="1"/>
</dbReference>
<evidence type="ECO:0000256" key="3">
    <source>
        <dbReference type="HAMAP-Rule" id="MF_01077"/>
    </source>
</evidence>
<evidence type="ECO:0000256" key="2">
    <source>
        <dbReference type="ARBA" id="ARBA00022517"/>
    </source>
</evidence>
<dbReference type="GO" id="GO:0006412">
    <property type="term" value="P:translation"/>
    <property type="evidence" value="ECO:0007669"/>
    <property type="project" value="TreeGrafter"/>
</dbReference>
<comment type="subcellular location">
    <subcellularLocation>
        <location evidence="3">Cytoplasm</location>
    </subcellularLocation>
</comment>
<dbReference type="InterPro" id="IPR035956">
    <property type="entry name" value="RimP_N_sf"/>
</dbReference>
<keyword evidence="2 3" id="KW-0690">Ribosome biogenesis</keyword>
<dbReference type="CDD" id="cd01734">
    <property type="entry name" value="YlxS_C"/>
    <property type="match status" value="1"/>
</dbReference>
<dbReference type="SUPFAM" id="SSF75420">
    <property type="entry name" value="YhbC-like, N-terminal domain"/>
    <property type="match status" value="1"/>
</dbReference>
<feature type="domain" description="Ribosome maturation factor RimP N-terminal" evidence="4">
    <location>
        <begin position="10"/>
        <end position="74"/>
    </location>
</feature>
<sequence>MADIFALTQQALAGTDIELVEVEWAPRGVLRVVIDHPQGVSIDHCENVSKQLSRVFEVENIDYARLEVSSPGVDRPLRRIGDFVRFSGHRVELRFHEAVENQKVFVGVLIAPDEASVEAVDPDTQFVLELEQTSGGVKDLSFTFDEVDRAKLDPVLDFKGRKR</sequence>
<reference evidence="6" key="2">
    <citation type="submission" date="2021-04" db="EMBL/GenBank/DDBJ databases">
        <authorList>
            <person name="Gilroy R."/>
        </authorList>
    </citation>
    <scope>NUCLEOTIDE SEQUENCE</scope>
    <source>
        <strain evidence="6">9264</strain>
    </source>
</reference>
<dbReference type="PANTHER" id="PTHR33867">
    <property type="entry name" value="RIBOSOME MATURATION FACTOR RIMP"/>
    <property type="match status" value="1"/>
</dbReference>
<dbReference type="EMBL" id="DWUQ01000152">
    <property type="protein sequence ID" value="HJD44844.1"/>
    <property type="molecule type" value="Genomic_DNA"/>
</dbReference>
<dbReference type="HAMAP" id="MF_01077">
    <property type="entry name" value="RimP"/>
    <property type="match status" value="1"/>
</dbReference>
<dbReference type="Gene3D" id="2.30.30.180">
    <property type="entry name" value="Ribosome maturation factor RimP, C-terminal domain"/>
    <property type="match status" value="1"/>
</dbReference>